<comment type="caution">
    <text evidence="2">The sequence shown here is derived from an EMBL/GenBank/DDBJ whole genome shotgun (WGS) entry which is preliminary data.</text>
</comment>
<organism evidence="2 3">
    <name type="scientific">Providencia stuartii</name>
    <dbReference type="NCBI Taxonomy" id="588"/>
    <lineage>
        <taxon>Bacteria</taxon>
        <taxon>Pseudomonadati</taxon>
        <taxon>Pseudomonadota</taxon>
        <taxon>Gammaproteobacteria</taxon>
        <taxon>Enterobacterales</taxon>
        <taxon>Morganellaceae</taxon>
        <taxon>Providencia</taxon>
    </lineage>
</organism>
<protein>
    <submittedName>
        <fullName evidence="2">DUF4145 domain-containing protein</fullName>
    </submittedName>
</protein>
<accession>A0ABD5L6L4</accession>
<dbReference type="Pfam" id="PF13643">
    <property type="entry name" value="DUF4145"/>
    <property type="match status" value="1"/>
</dbReference>
<evidence type="ECO:0000313" key="2">
    <source>
        <dbReference type="EMBL" id="MER5076360.1"/>
    </source>
</evidence>
<dbReference type="InterPro" id="IPR025285">
    <property type="entry name" value="DUF4145"/>
</dbReference>
<dbReference type="EMBL" id="JAGSRH010000006">
    <property type="protein sequence ID" value="MER5076360.1"/>
    <property type="molecule type" value="Genomic_DNA"/>
</dbReference>
<dbReference type="AlphaFoldDB" id="A0ABD5L6L4"/>
<dbReference type="Proteomes" id="UP001495779">
    <property type="component" value="Unassembled WGS sequence"/>
</dbReference>
<gene>
    <name evidence="2" type="ORF">KDV35_05695</name>
</gene>
<evidence type="ECO:0000259" key="1">
    <source>
        <dbReference type="Pfam" id="PF13643"/>
    </source>
</evidence>
<sequence length="249" mass="28040">MSKITKKFTENYSKGLVVKEICVQCNRETNHEIVTSYELHGQEDCGGGHTIEWGNSCQVIQCKGCEVLSFREENSCSEDVYQISDDEWDDGTRITLYPKRSEHMIVAKEFDNVPSPLVRIYKESIEAFNNDSFVLAAAGLRALVEGICSYLEISDGPVILESGKIIRKNNLEGKIFGLNERGHLTVSSAKSLHEHRFMGNNAVHALKRSTRGDLLIAIDLLEHSLNEIFEVQAKAEGLEVSRKLREEHL</sequence>
<dbReference type="RefSeq" id="WP_181489782.1">
    <property type="nucleotide sequence ID" value="NZ_CP095443.1"/>
</dbReference>
<reference evidence="2 3" key="1">
    <citation type="submission" date="2021-04" db="EMBL/GenBank/DDBJ databases">
        <title>Determining the burden of carbapenem-resistant Enterobacterales from a tertiary public heath setting in Bangladesh: a clinical, epidemiological, and molecular study.</title>
        <authorList>
            <person name="Farzana R."/>
            <person name="Walsh T.R."/>
        </authorList>
    </citation>
    <scope>NUCLEOTIDE SEQUENCE [LARGE SCALE GENOMIC DNA]</scope>
    <source>
        <strain evidence="3">dmpro_s316</strain>
    </source>
</reference>
<feature type="domain" description="DUF4145" evidence="1">
    <location>
        <begin position="124"/>
        <end position="222"/>
    </location>
</feature>
<evidence type="ECO:0000313" key="3">
    <source>
        <dbReference type="Proteomes" id="UP001495779"/>
    </source>
</evidence>
<dbReference type="GeneID" id="89490230"/>
<proteinExistence type="predicted"/>
<name>A0ABD5L6L4_PROST</name>